<keyword evidence="1" id="KW-0732">Signal</keyword>
<dbReference type="Pfam" id="PF09697">
    <property type="entry name" value="Porph_ging"/>
    <property type="match status" value="1"/>
</dbReference>
<evidence type="ECO:0000313" key="3">
    <source>
        <dbReference type="Proteomes" id="UP001500459"/>
    </source>
</evidence>
<dbReference type="NCBIfam" id="TIGR01200">
    <property type="entry name" value="GLPGLI"/>
    <property type="match status" value="1"/>
</dbReference>
<dbReference type="EMBL" id="BAABCW010000001">
    <property type="protein sequence ID" value="GAA4106611.1"/>
    <property type="molecule type" value="Genomic_DNA"/>
</dbReference>
<sequence>MKNLFILSFLLVSCSLFSQSYVVNYNEYFSFKDGNIEDLREQLKSSEKEDRPVMTLLYKNGESFYGYSEHNYEVDDKEKSAVERQVSSAVSTSNYYRNQKEQVLLMNYFNFMPNFEYGEDILIQDVLPIFEWEITDIKDTISGYSCTLAKSTKKNGAKIVAWFTEDIAINDGPREYWGLPGLILQVQINDKVLIAARSIKKLDKDIDIPRPTKGNKMTQEEFLILRKELTKPRTFTAPDGSVRTISRPQ</sequence>
<name>A0ABP7X7H7_9FLAO</name>
<evidence type="ECO:0000256" key="1">
    <source>
        <dbReference type="SAM" id="SignalP"/>
    </source>
</evidence>
<protein>
    <submittedName>
        <fullName evidence="2">GLPGLI family protein</fullName>
    </submittedName>
</protein>
<comment type="caution">
    <text evidence="2">The sequence shown here is derived from an EMBL/GenBank/DDBJ whole genome shotgun (WGS) entry which is preliminary data.</text>
</comment>
<organism evidence="2 3">
    <name type="scientific">Aquimarina addita</name>
    <dbReference type="NCBI Taxonomy" id="870485"/>
    <lineage>
        <taxon>Bacteria</taxon>
        <taxon>Pseudomonadati</taxon>
        <taxon>Bacteroidota</taxon>
        <taxon>Flavobacteriia</taxon>
        <taxon>Flavobacteriales</taxon>
        <taxon>Flavobacteriaceae</taxon>
        <taxon>Aquimarina</taxon>
    </lineage>
</organism>
<evidence type="ECO:0000313" key="2">
    <source>
        <dbReference type="EMBL" id="GAA4106611.1"/>
    </source>
</evidence>
<dbReference type="InterPro" id="IPR005901">
    <property type="entry name" value="GLPGLI"/>
</dbReference>
<dbReference type="Proteomes" id="UP001500459">
    <property type="component" value="Unassembled WGS sequence"/>
</dbReference>
<keyword evidence="3" id="KW-1185">Reference proteome</keyword>
<accession>A0ABP7X7H7</accession>
<reference evidence="3" key="1">
    <citation type="journal article" date="2019" name="Int. J. Syst. Evol. Microbiol.">
        <title>The Global Catalogue of Microorganisms (GCM) 10K type strain sequencing project: providing services to taxonomists for standard genome sequencing and annotation.</title>
        <authorList>
            <consortium name="The Broad Institute Genomics Platform"/>
            <consortium name="The Broad Institute Genome Sequencing Center for Infectious Disease"/>
            <person name="Wu L."/>
            <person name="Ma J."/>
        </authorList>
    </citation>
    <scope>NUCLEOTIDE SEQUENCE [LARGE SCALE GENOMIC DNA]</scope>
    <source>
        <strain evidence="3">JCM 17106</strain>
    </source>
</reference>
<gene>
    <name evidence="2" type="ORF">GCM10022393_01100</name>
</gene>
<feature type="chain" id="PRO_5047162020" evidence="1">
    <location>
        <begin position="19"/>
        <end position="249"/>
    </location>
</feature>
<dbReference type="RefSeq" id="WP_344923795.1">
    <property type="nucleotide sequence ID" value="NZ_BAABCW010000001.1"/>
</dbReference>
<feature type="signal peptide" evidence="1">
    <location>
        <begin position="1"/>
        <end position="18"/>
    </location>
</feature>
<proteinExistence type="predicted"/>